<reference evidence="1" key="1">
    <citation type="journal article" date="2020" name="Stud. Mycol.">
        <title>101 Dothideomycetes genomes: a test case for predicting lifestyles and emergence of pathogens.</title>
        <authorList>
            <person name="Haridas S."/>
            <person name="Albert R."/>
            <person name="Binder M."/>
            <person name="Bloem J."/>
            <person name="Labutti K."/>
            <person name="Salamov A."/>
            <person name="Andreopoulos B."/>
            <person name="Baker S."/>
            <person name="Barry K."/>
            <person name="Bills G."/>
            <person name="Bluhm B."/>
            <person name="Cannon C."/>
            <person name="Castanera R."/>
            <person name="Culley D."/>
            <person name="Daum C."/>
            <person name="Ezra D."/>
            <person name="Gonzalez J."/>
            <person name="Henrissat B."/>
            <person name="Kuo A."/>
            <person name="Liang C."/>
            <person name="Lipzen A."/>
            <person name="Lutzoni F."/>
            <person name="Magnuson J."/>
            <person name="Mondo S."/>
            <person name="Nolan M."/>
            <person name="Ohm R."/>
            <person name="Pangilinan J."/>
            <person name="Park H.-J."/>
            <person name="Ramirez L."/>
            <person name="Alfaro M."/>
            <person name="Sun H."/>
            <person name="Tritt A."/>
            <person name="Yoshinaga Y."/>
            <person name="Zwiers L.-H."/>
            <person name="Turgeon B."/>
            <person name="Goodwin S."/>
            <person name="Spatafora J."/>
            <person name="Crous P."/>
            <person name="Grigoriev I."/>
        </authorList>
    </citation>
    <scope>NUCLEOTIDE SEQUENCE</scope>
    <source>
        <strain evidence="1">ATCC 200398</strain>
    </source>
</reference>
<gene>
    <name evidence="1" type="ORF">BDR25DRAFT_361999</name>
</gene>
<evidence type="ECO:0000313" key="1">
    <source>
        <dbReference type="EMBL" id="KAF2464070.1"/>
    </source>
</evidence>
<sequence length="188" mass="21300">MGRSQFLLPPVFLLMELVNHVGVSHTRVSDLERAASVRIYPGTFIRRSRNDSKNGFSVPHFLVKTRSRDERHSSAAMGIKITLGAPISLRKRDRRSSITEYERFQADTQELWKQRREFGAYLLYRVQYGPLGLSKGCTGDPWNIGTSVTCFGVWRDVPTLSHLLPYLVSLLGKRTKHIVIIGSSPKDA</sequence>
<protein>
    <submittedName>
        <fullName evidence="1">Uncharacterized protein</fullName>
    </submittedName>
</protein>
<dbReference type="Proteomes" id="UP000799755">
    <property type="component" value="Unassembled WGS sequence"/>
</dbReference>
<name>A0ACB6QB16_9PLEO</name>
<evidence type="ECO:0000313" key="2">
    <source>
        <dbReference type="Proteomes" id="UP000799755"/>
    </source>
</evidence>
<keyword evidence="2" id="KW-1185">Reference proteome</keyword>
<organism evidence="1 2">
    <name type="scientific">Lindgomyces ingoldianus</name>
    <dbReference type="NCBI Taxonomy" id="673940"/>
    <lineage>
        <taxon>Eukaryota</taxon>
        <taxon>Fungi</taxon>
        <taxon>Dikarya</taxon>
        <taxon>Ascomycota</taxon>
        <taxon>Pezizomycotina</taxon>
        <taxon>Dothideomycetes</taxon>
        <taxon>Pleosporomycetidae</taxon>
        <taxon>Pleosporales</taxon>
        <taxon>Lindgomycetaceae</taxon>
        <taxon>Lindgomyces</taxon>
    </lineage>
</organism>
<accession>A0ACB6QB16</accession>
<comment type="caution">
    <text evidence="1">The sequence shown here is derived from an EMBL/GenBank/DDBJ whole genome shotgun (WGS) entry which is preliminary data.</text>
</comment>
<proteinExistence type="predicted"/>
<dbReference type="EMBL" id="MU003540">
    <property type="protein sequence ID" value="KAF2464070.1"/>
    <property type="molecule type" value="Genomic_DNA"/>
</dbReference>